<evidence type="ECO:0000256" key="1">
    <source>
        <dbReference type="SAM" id="MobiDB-lite"/>
    </source>
</evidence>
<dbReference type="Gene3D" id="1.20.1260.10">
    <property type="match status" value="1"/>
</dbReference>
<evidence type="ECO:0000313" key="4">
    <source>
        <dbReference type="EMBL" id="GAA5148285.1"/>
    </source>
</evidence>
<dbReference type="PANTHER" id="PTHR36933">
    <property type="entry name" value="SLL0788 PROTEIN"/>
    <property type="match status" value="1"/>
</dbReference>
<evidence type="ECO:0000313" key="5">
    <source>
        <dbReference type="Proteomes" id="UP001500221"/>
    </source>
</evidence>
<proteinExistence type="predicted"/>
<dbReference type="EMBL" id="BAABKG010000002">
    <property type="protein sequence ID" value="GAA5148285.1"/>
    <property type="molecule type" value="Genomic_DNA"/>
</dbReference>
<dbReference type="InterPro" id="IPR005183">
    <property type="entry name" value="DUF305_CopM-like"/>
</dbReference>
<name>A0ABP9PKV2_9ACTN</name>
<dbReference type="PROSITE" id="PS51257">
    <property type="entry name" value="PROKAR_LIPOPROTEIN"/>
    <property type="match status" value="1"/>
</dbReference>
<reference evidence="5" key="1">
    <citation type="journal article" date="2019" name="Int. J. Syst. Evol. Microbiol.">
        <title>The Global Catalogue of Microorganisms (GCM) 10K type strain sequencing project: providing services to taxonomists for standard genome sequencing and annotation.</title>
        <authorList>
            <consortium name="The Broad Institute Genomics Platform"/>
            <consortium name="The Broad Institute Genome Sequencing Center for Infectious Disease"/>
            <person name="Wu L."/>
            <person name="Ma J."/>
        </authorList>
    </citation>
    <scope>NUCLEOTIDE SEQUENCE [LARGE SCALE GENOMIC DNA]</scope>
    <source>
        <strain evidence="5">JCM 18459</strain>
    </source>
</reference>
<dbReference type="Proteomes" id="UP001500221">
    <property type="component" value="Unassembled WGS sequence"/>
</dbReference>
<organism evidence="4 5">
    <name type="scientific">Nocardioides marinquilinus</name>
    <dbReference type="NCBI Taxonomy" id="1210400"/>
    <lineage>
        <taxon>Bacteria</taxon>
        <taxon>Bacillati</taxon>
        <taxon>Actinomycetota</taxon>
        <taxon>Actinomycetes</taxon>
        <taxon>Propionibacteriales</taxon>
        <taxon>Nocardioidaceae</taxon>
        <taxon>Nocardioides</taxon>
    </lineage>
</organism>
<evidence type="ECO:0000259" key="3">
    <source>
        <dbReference type="Pfam" id="PF03713"/>
    </source>
</evidence>
<dbReference type="Pfam" id="PF03713">
    <property type="entry name" value="DUF305"/>
    <property type="match status" value="1"/>
</dbReference>
<feature type="signal peptide" evidence="2">
    <location>
        <begin position="1"/>
        <end position="21"/>
    </location>
</feature>
<dbReference type="RefSeq" id="WP_345458196.1">
    <property type="nucleotide sequence ID" value="NZ_BAABKG010000002.1"/>
</dbReference>
<gene>
    <name evidence="4" type="ORF">GCM10023340_21950</name>
</gene>
<comment type="caution">
    <text evidence="4">The sequence shown here is derived from an EMBL/GenBank/DDBJ whole genome shotgun (WGS) entry which is preliminary data.</text>
</comment>
<protein>
    <recommendedName>
        <fullName evidence="3">DUF305 domain-containing protein</fullName>
    </recommendedName>
</protein>
<evidence type="ECO:0000256" key="2">
    <source>
        <dbReference type="SAM" id="SignalP"/>
    </source>
</evidence>
<dbReference type="PANTHER" id="PTHR36933:SF1">
    <property type="entry name" value="SLL0788 PROTEIN"/>
    <property type="match status" value="1"/>
</dbReference>
<feature type="domain" description="DUF305" evidence="3">
    <location>
        <begin position="81"/>
        <end position="227"/>
    </location>
</feature>
<keyword evidence="2" id="KW-0732">Signal</keyword>
<feature type="chain" id="PRO_5047477543" description="DUF305 domain-containing protein" evidence="2">
    <location>
        <begin position="22"/>
        <end position="231"/>
    </location>
</feature>
<accession>A0ABP9PKV2</accession>
<dbReference type="InterPro" id="IPR012347">
    <property type="entry name" value="Ferritin-like"/>
</dbReference>
<keyword evidence="5" id="KW-1185">Reference proteome</keyword>
<feature type="region of interest" description="Disordered" evidence="1">
    <location>
        <begin position="33"/>
        <end position="67"/>
    </location>
</feature>
<sequence length="231" mass="24528">MRLIRGRRAVAAATVVLTTLGAVLVSGCAGEQTTQDAAGSAPPVVDGSADHPVHGASDGAAMPGMEPVPEPPEDADWNAADATYLSMMVAHHSQALDLAELAATRARDPRVRRLAESIDAGQGREIIVMATWLVDHGLPEPTVEGVEHMTEMGMPGMLTTEQVDDLAQTSGPAFDRRFLEDMVQHHQGAVRMAEDHLGSGEDVRVTEMATDVVVTQNAEIARMRDLLAVLP</sequence>